<dbReference type="Pfam" id="PF01614">
    <property type="entry name" value="IclR_C"/>
    <property type="match status" value="1"/>
</dbReference>
<name>A0A381WFJ0_9ZZZZ</name>
<dbReference type="SUPFAM" id="SSF46785">
    <property type="entry name" value="Winged helix' DNA-binding domain"/>
    <property type="match status" value="1"/>
</dbReference>
<dbReference type="EMBL" id="UINC01011634">
    <property type="protein sequence ID" value="SVA51222.1"/>
    <property type="molecule type" value="Genomic_DNA"/>
</dbReference>
<dbReference type="InterPro" id="IPR036390">
    <property type="entry name" value="WH_DNA-bd_sf"/>
</dbReference>
<keyword evidence="3" id="KW-0804">Transcription</keyword>
<dbReference type="GO" id="GO:0003677">
    <property type="term" value="F:DNA binding"/>
    <property type="evidence" value="ECO:0007669"/>
    <property type="project" value="UniProtKB-KW"/>
</dbReference>
<dbReference type="InterPro" id="IPR029016">
    <property type="entry name" value="GAF-like_dom_sf"/>
</dbReference>
<reference evidence="6" key="1">
    <citation type="submission" date="2018-05" db="EMBL/GenBank/DDBJ databases">
        <authorList>
            <person name="Lanie J.A."/>
            <person name="Ng W.-L."/>
            <person name="Kazmierczak K.M."/>
            <person name="Andrzejewski T.M."/>
            <person name="Davidsen T.M."/>
            <person name="Wayne K.J."/>
            <person name="Tettelin H."/>
            <person name="Glass J.I."/>
            <person name="Rusch D."/>
            <person name="Podicherti R."/>
            <person name="Tsui H.-C.T."/>
            <person name="Winkler M.E."/>
        </authorList>
    </citation>
    <scope>NUCLEOTIDE SEQUENCE</scope>
</reference>
<keyword evidence="2" id="KW-0238">DNA-binding</keyword>
<dbReference type="InterPro" id="IPR014757">
    <property type="entry name" value="Tscrpt_reg_IclR_C"/>
</dbReference>
<dbReference type="AlphaFoldDB" id="A0A381WFJ0"/>
<organism evidence="6">
    <name type="scientific">marine metagenome</name>
    <dbReference type="NCBI Taxonomy" id="408172"/>
    <lineage>
        <taxon>unclassified sequences</taxon>
        <taxon>metagenomes</taxon>
        <taxon>ecological metagenomes</taxon>
    </lineage>
</organism>
<dbReference type="Pfam" id="PF09339">
    <property type="entry name" value="HTH_IclR"/>
    <property type="match status" value="1"/>
</dbReference>
<dbReference type="InterPro" id="IPR011991">
    <property type="entry name" value="ArsR-like_HTH"/>
</dbReference>
<dbReference type="PANTHER" id="PTHR30136">
    <property type="entry name" value="HELIX-TURN-HELIX TRANSCRIPTIONAL REGULATOR, ICLR FAMILY"/>
    <property type="match status" value="1"/>
</dbReference>
<accession>A0A381WFJ0</accession>
<sequence length="251" mass="26582">MVATVQSIDRAFGLLEELARQPAGISDLARKVGLPTSTVARLLATLEGCHAVERNPDGTGYRIGPSIVTMATSVDPTQSLLAVAKPYMLDVVDVVAEAVGLAVPAGYDVHYVGQVDCANPVQVRDWTGTSLPMHVVPSGLVVLAHWPEAAVDRFLDRPLDRYAPSSIVDPDQIRERLEEIRSDGFVWVLGEFSEGINSVAAPLFNGTGAVVGALHSHGPSYRFPQEAMGDIIASRVSAAALAVSEALGYLA</sequence>
<evidence type="ECO:0008006" key="7">
    <source>
        <dbReference type="Google" id="ProtNLM"/>
    </source>
</evidence>
<evidence type="ECO:0000313" key="6">
    <source>
        <dbReference type="EMBL" id="SVA51222.1"/>
    </source>
</evidence>
<evidence type="ECO:0000256" key="2">
    <source>
        <dbReference type="ARBA" id="ARBA00023125"/>
    </source>
</evidence>
<dbReference type="GO" id="GO:0045892">
    <property type="term" value="P:negative regulation of DNA-templated transcription"/>
    <property type="evidence" value="ECO:0007669"/>
    <property type="project" value="TreeGrafter"/>
</dbReference>
<proteinExistence type="predicted"/>
<feature type="domain" description="IclR-ED" evidence="5">
    <location>
        <begin position="66"/>
        <end position="249"/>
    </location>
</feature>
<dbReference type="PROSITE" id="PS51078">
    <property type="entry name" value="ICLR_ED"/>
    <property type="match status" value="1"/>
</dbReference>
<dbReference type="Gene3D" id="3.30.450.40">
    <property type="match status" value="1"/>
</dbReference>
<dbReference type="PROSITE" id="PS51077">
    <property type="entry name" value="HTH_ICLR"/>
    <property type="match status" value="1"/>
</dbReference>
<dbReference type="InterPro" id="IPR005471">
    <property type="entry name" value="Tscrpt_reg_IclR_N"/>
</dbReference>
<dbReference type="InterPro" id="IPR050707">
    <property type="entry name" value="HTH_MetabolicPath_Reg"/>
</dbReference>
<evidence type="ECO:0000259" key="4">
    <source>
        <dbReference type="PROSITE" id="PS51077"/>
    </source>
</evidence>
<dbReference type="PANTHER" id="PTHR30136:SF24">
    <property type="entry name" value="HTH-TYPE TRANSCRIPTIONAL REPRESSOR ALLR"/>
    <property type="match status" value="1"/>
</dbReference>
<keyword evidence="1" id="KW-0805">Transcription regulation</keyword>
<dbReference type="Gene3D" id="1.10.10.10">
    <property type="entry name" value="Winged helix-like DNA-binding domain superfamily/Winged helix DNA-binding domain"/>
    <property type="match status" value="1"/>
</dbReference>
<protein>
    <recommendedName>
        <fullName evidence="7">HTH iclR-type domain-containing protein</fullName>
    </recommendedName>
</protein>
<dbReference type="InterPro" id="IPR036388">
    <property type="entry name" value="WH-like_DNA-bd_sf"/>
</dbReference>
<dbReference type="SMART" id="SM00346">
    <property type="entry name" value="HTH_ICLR"/>
    <property type="match status" value="1"/>
</dbReference>
<evidence type="ECO:0000259" key="5">
    <source>
        <dbReference type="PROSITE" id="PS51078"/>
    </source>
</evidence>
<feature type="domain" description="HTH iclR-type" evidence="4">
    <location>
        <begin position="5"/>
        <end position="65"/>
    </location>
</feature>
<evidence type="ECO:0000256" key="3">
    <source>
        <dbReference type="ARBA" id="ARBA00023163"/>
    </source>
</evidence>
<evidence type="ECO:0000256" key="1">
    <source>
        <dbReference type="ARBA" id="ARBA00023015"/>
    </source>
</evidence>
<dbReference type="CDD" id="cd00090">
    <property type="entry name" value="HTH_ARSR"/>
    <property type="match status" value="1"/>
</dbReference>
<gene>
    <name evidence="6" type="ORF">METZ01_LOCUS104076</name>
</gene>
<dbReference type="GO" id="GO:0003700">
    <property type="term" value="F:DNA-binding transcription factor activity"/>
    <property type="evidence" value="ECO:0007669"/>
    <property type="project" value="TreeGrafter"/>
</dbReference>
<dbReference type="SUPFAM" id="SSF55781">
    <property type="entry name" value="GAF domain-like"/>
    <property type="match status" value="1"/>
</dbReference>